<evidence type="ECO:0000313" key="3">
    <source>
        <dbReference type="Proteomes" id="UP000326702"/>
    </source>
</evidence>
<name>A0A5P9Q693_9MICO</name>
<evidence type="ECO:0000313" key="2">
    <source>
        <dbReference type="EMBL" id="QFU96924.1"/>
    </source>
</evidence>
<dbReference type="PROSITE" id="PS50943">
    <property type="entry name" value="HTH_CROC1"/>
    <property type="match status" value="1"/>
</dbReference>
<dbReference type="SMART" id="SM00530">
    <property type="entry name" value="HTH_XRE"/>
    <property type="match status" value="1"/>
</dbReference>
<dbReference type="EMBL" id="CP045529">
    <property type="protein sequence ID" value="QFU96924.1"/>
    <property type="molecule type" value="Genomic_DNA"/>
</dbReference>
<accession>A0A5P9Q693</accession>
<dbReference type="KEGG" id="lxl:KDY119_00415"/>
<proteinExistence type="predicted"/>
<dbReference type="Pfam" id="PF01381">
    <property type="entry name" value="HTH_3"/>
    <property type="match status" value="1"/>
</dbReference>
<dbReference type="InterPro" id="IPR001387">
    <property type="entry name" value="Cro/C1-type_HTH"/>
</dbReference>
<dbReference type="InterPro" id="IPR010982">
    <property type="entry name" value="Lambda_DNA-bd_dom_sf"/>
</dbReference>
<gene>
    <name evidence="2" type="ORF">KDY119_00415</name>
</gene>
<dbReference type="SUPFAM" id="SSF47413">
    <property type="entry name" value="lambda repressor-like DNA-binding domains"/>
    <property type="match status" value="1"/>
</dbReference>
<dbReference type="RefSeq" id="WP_036954607.1">
    <property type="nucleotide sequence ID" value="NZ_BAABIH010000013.1"/>
</dbReference>
<dbReference type="CDD" id="cd00093">
    <property type="entry name" value="HTH_XRE"/>
    <property type="match status" value="1"/>
</dbReference>
<organism evidence="2 3">
    <name type="scientific">Luteimicrobium xylanilyticum</name>
    <dbReference type="NCBI Taxonomy" id="1133546"/>
    <lineage>
        <taxon>Bacteria</taxon>
        <taxon>Bacillati</taxon>
        <taxon>Actinomycetota</taxon>
        <taxon>Actinomycetes</taxon>
        <taxon>Micrococcales</taxon>
        <taxon>Luteimicrobium</taxon>
    </lineage>
</organism>
<dbReference type="Gene3D" id="1.10.260.40">
    <property type="entry name" value="lambda repressor-like DNA-binding domains"/>
    <property type="match status" value="1"/>
</dbReference>
<keyword evidence="3" id="KW-1185">Reference proteome</keyword>
<feature type="domain" description="HTH cro/C1-type" evidence="1">
    <location>
        <begin position="17"/>
        <end position="49"/>
    </location>
</feature>
<dbReference type="AlphaFoldDB" id="A0A5P9Q693"/>
<protein>
    <recommendedName>
        <fullName evidence="1">HTH cro/C1-type domain-containing protein</fullName>
    </recommendedName>
</protein>
<dbReference type="Proteomes" id="UP000326702">
    <property type="component" value="Chromosome"/>
</dbReference>
<sequence>MAYSGTVTSPESLGRILQQARLLSGLSQRELAQRLGTTQKYVWELEAGKPSILMDRLFAAMRETGMELTATITPADDRG</sequence>
<dbReference type="OrthoDB" id="3255837at2"/>
<evidence type="ECO:0000259" key="1">
    <source>
        <dbReference type="PROSITE" id="PS50943"/>
    </source>
</evidence>
<dbReference type="GO" id="GO:0003677">
    <property type="term" value="F:DNA binding"/>
    <property type="evidence" value="ECO:0007669"/>
    <property type="project" value="InterPro"/>
</dbReference>
<reference evidence="2 3" key="1">
    <citation type="submission" date="2019-10" db="EMBL/GenBank/DDBJ databases">
        <title>Genome sequence of Luteimicrobium xylanilyticum HY-24.</title>
        <authorList>
            <person name="Kim D.Y."/>
            <person name="Park H.-Y."/>
        </authorList>
    </citation>
    <scope>NUCLEOTIDE SEQUENCE [LARGE SCALE GENOMIC DNA]</scope>
    <source>
        <strain evidence="2 3">HY-24</strain>
    </source>
</reference>